<dbReference type="SUPFAM" id="SSF52172">
    <property type="entry name" value="CheY-like"/>
    <property type="match status" value="1"/>
</dbReference>
<dbReference type="OrthoDB" id="9782655at2"/>
<evidence type="ECO:0008006" key="9">
    <source>
        <dbReference type="Google" id="ProtNLM"/>
    </source>
</evidence>
<keyword evidence="8" id="KW-1185">Reference proteome</keyword>
<feature type="modified residue" description="4-aspartylphosphate" evidence="4">
    <location>
        <position position="71"/>
    </location>
</feature>
<evidence type="ECO:0000256" key="3">
    <source>
        <dbReference type="ARBA" id="ARBA00023163"/>
    </source>
</evidence>
<dbReference type="PROSITE" id="PS50110">
    <property type="entry name" value="RESPONSE_REGULATORY"/>
    <property type="match status" value="1"/>
</dbReference>
<dbReference type="Pfam" id="PF00072">
    <property type="entry name" value="Response_reg"/>
    <property type="match status" value="1"/>
</dbReference>
<dbReference type="AlphaFoldDB" id="A0A1E5XJF4"/>
<protein>
    <recommendedName>
        <fullName evidence="9">DNA-binding response regulator</fullName>
    </recommendedName>
</protein>
<dbReference type="PROSITE" id="PS00622">
    <property type="entry name" value="HTH_LUXR_1"/>
    <property type="match status" value="1"/>
</dbReference>
<keyword evidence="4" id="KW-0597">Phosphoprotein</keyword>
<dbReference type="GO" id="GO:0006355">
    <property type="term" value="P:regulation of DNA-templated transcription"/>
    <property type="evidence" value="ECO:0007669"/>
    <property type="project" value="InterPro"/>
</dbReference>
<dbReference type="PANTHER" id="PTHR44688:SF16">
    <property type="entry name" value="DNA-BINDING TRANSCRIPTIONAL ACTIVATOR DEVR_DOSR"/>
    <property type="match status" value="1"/>
</dbReference>
<dbReference type="PROSITE" id="PS50043">
    <property type="entry name" value="HTH_LUXR_2"/>
    <property type="match status" value="1"/>
</dbReference>
<proteinExistence type="predicted"/>
<dbReference type="EMBL" id="LAJE02000362">
    <property type="protein sequence ID" value="OEO28715.1"/>
    <property type="molecule type" value="Genomic_DNA"/>
</dbReference>
<dbReference type="GO" id="GO:0000160">
    <property type="term" value="P:phosphorelay signal transduction system"/>
    <property type="evidence" value="ECO:0007669"/>
    <property type="project" value="InterPro"/>
</dbReference>
<dbReference type="InterPro" id="IPR001789">
    <property type="entry name" value="Sig_transdc_resp-reg_receiver"/>
</dbReference>
<accession>A0A1E5XJF4</accession>
<dbReference type="PANTHER" id="PTHR44688">
    <property type="entry name" value="DNA-BINDING TRANSCRIPTIONAL ACTIVATOR DEVR_DOSR"/>
    <property type="match status" value="1"/>
</dbReference>
<name>A0A1E5XJF4_9HYPH</name>
<feature type="domain" description="Response regulatory" evidence="6">
    <location>
        <begin position="22"/>
        <end position="135"/>
    </location>
</feature>
<dbReference type="GO" id="GO:0003677">
    <property type="term" value="F:DNA binding"/>
    <property type="evidence" value="ECO:0007669"/>
    <property type="project" value="UniProtKB-KW"/>
</dbReference>
<dbReference type="InterPro" id="IPR036388">
    <property type="entry name" value="WH-like_DNA-bd_sf"/>
</dbReference>
<dbReference type="Pfam" id="PF00196">
    <property type="entry name" value="GerE"/>
    <property type="match status" value="1"/>
</dbReference>
<reference evidence="7 8" key="1">
    <citation type="journal article" date="2015" name="Genome Announc.">
        <title>Genome Assemblies of Three Soil-Associated Devosia species: D. insulae, D. limi, and D. soli.</title>
        <authorList>
            <person name="Hassan Y.I."/>
            <person name="Lepp D."/>
            <person name="Zhou T."/>
        </authorList>
    </citation>
    <scope>NUCLEOTIDE SEQUENCE [LARGE SCALE GENOMIC DNA]</scope>
    <source>
        <strain evidence="7 8">DS-56</strain>
    </source>
</reference>
<gene>
    <name evidence="7" type="ORF">VW23_003590</name>
</gene>
<evidence type="ECO:0000259" key="5">
    <source>
        <dbReference type="PROSITE" id="PS50043"/>
    </source>
</evidence>
<dbReference type="CDD" id="cd06170">
    <property type="entry name" value="LuxR_C_like"/>
    <property type="match status" value="1"/>
</dbReference>
<dbReference type="SMART" id="SM00421">
    <property type="entry name" value="HTH_LUXR"/>
    <property type="match status" value="1"/>
</dbReference>
<evidence type="ECO:0000313" key="8">
    <source>
        <dbReference type="Proteomes" id="UP000095463"/>
    </source>
</evidence>
<dbReference type="InterPro" id="IPR000792">
    <property type="entry name" value="Tscrpt_reg_LuxR_C"/>
</dbReference>
<keyword evidence="2" id="KW-0238">DNA-binding</keyword>
<evidence type="ECO:0000256" key="2">
    <source>
        <dbReference type="ARBA" id="ARBA00023125"/>
    </source>
</evidence>
<evidence type="ECO:0000313" key="7">
    <source>
        <dbReference type="EMBL" id="OEO28715.1"/>
    </source>
</evidence>
<keyword evidence="1" id="KW-0805">Transcription regulation</keyword>
<organism evidence="7 8">
    <name type="scientific">Devosia insulae DS-56</name>
    <dbReference type="NCBI Taxonomy" id="1116389"/>
    <lineage>
        <taxon>Bacteria</taxon>
        <taxon>Pseudomonadati</taxon>
        <taxon>Pseudomonadota</taxon>
        <taxon>Alphaproteobacteria</taxon>
        <taxon>Hyphomicrobiales</taxon>
        <taxon>Devosiaceae</taxon>
        <taxon>Devosia</taxon>
    </lineage>
</organism>
<dbReference type="SMART" id="SM00448">
    <property type="entry name" value="REC"/>
    <property type="match status" value="1"/>
</dbReference>
<feature type="domain" description="HTH luxR-type" evidence="5">
    <location>
        <begin position="151"/>
        <end position="216"/>
    </location>
</feature>
<keyword evidence="3" id="KW-0804">Transcription</keyword>
<dbReference type="Gene3D" id="1.10.10.10">
    <property type="entry name" value="Winged helix-like DNA-binding domain superfamily/Winged helix DNA-binding domain"/>
    <property type="match status" value="1"/>
</dbReference>
<dbReference type="Proteomes" id="UP000095463">
    <property type="component" value="Unassembled WGS sequence"/>
</dbReference>
<dbReference type="PRINTS" id="PR00038">
    <property type="entry name" value="HTHLUXR"/>
</dbReference>
<sequence length="227" mass="25518">MQNITPKESDLFDLSWRNLTPMVVVVHQDTLVRRLVTSLAESAGWHSKNFGSPLDFLAEPRIRVPSCLVLDVALPGISGLQLLRQIADRREMPVIFITAHADVQTTVQAMKDGAREFFTTPLAGECILDALRWALERSRTIIEDVCEIELLRERHTSLSEREKAVMALVVEGQMNKQIAFELGISEITVKAHRGRMVRKMGAHSVPDLVRMSARLNTPVEVVRTQIS</sequence>
<dbReference type="RefSeq" id="WP_069912016.1">
    <property type="nucleotide sequence ID" value="NZ_LAJE02000362.1"/>
</dbReference>
<dbReference type="InterPro" id="IPR011006">
    <property type="entry name" value="CheY-like_superfamily"/>
</dbReference>
<dbReference type="Gene3D" id="3.40.50.2300">
    <property type="match status" value="1"/>
</dbReference>
<evidence type="ECO:0000256" key="4">
    <source>
        <dbReference type="PROSITE-ProRule" id="PRU00169"/>
    </source>
</evidence>
<comment type="caution">
    <text evidence="7">The sequence shown here is derived from an EMBL/GenBank/DDBJ whole genome shotgun (WGS) entry which is preliminary data.</text>
</comment>
<evidence type="ECO:0000259" key="6">
    <source>
        <dbReference type="PROSITE" id="PS50110"/>
    </source>
</evidence>
<evidence type="ECO:0000256" key="1">
    <source>
        <dbReference type="ARBA" id="ARBA00023015"/>
    </source>
</evidence>